<sequence>MAITKAEAEGVARLFLRDYPGALELAYKFRDNTAQLYGPRAVEVPQDMKGGYVPKETTAANGRAYRGRVDVPLDNVQDARDLLITLRHEVLGHYGANTFAPAEKRALLDGVIAGREEPTLKPLWDDINERYAGTSLDMRAEEVIALQSEGIAPRHHVGNDQVQQRGQQSFKETCIARVRPMGADDLHNIVCMVAQGLHDRTRTQQTFPEINELFRRDNTMEPKKPFHEVVAEKLIEQLKAGTAPWQKPWQPGEPNSLMPMNPTTGKRYKGINAIHLMAQGRDDSRWMTYKQAGAAGAQVRKGEKGTPVQYWKFSEEQDKLDDQGRPIRDANGEKVKQTVQLERPRVFFATVFNAEQIDGLPPQQIKPKAEQQWDAVERAEHILQASGARISHSAGDRAFYRPSTDSITLPEKSQFESADRYYATALHELGHWTGHPSRLDRDLAHPFGSEGYAKEELRAEISSMIVGDELGIGHDPEQHAAYVGSWIKALQDDPLEIFRASSDAEKIHDYVLAFEQKQVQEQQADLRQPHEMTLAEFAAQATTEKLENHGRQWNVTLGDRYSSFSDAENPEAAIADVHRGAVNNALYLNTPGAAEIGTKPTFPPATVLAEYPDLVAQFPEARAQQEEGTNMQTPINIDSLPGRLVDRLADNGIMSRPDAEVTSALRDLHTGTDATRAIDSQALDEASQQAFGFTLPADWSGLVQVQGNVMEGEGDQQNVTAAASLGVEPEFYGVYARREDGTHQWLADFDSEQQADELAQRLAAVDAHAEVNDLERAAKLARVHEERVRRDPNSTDEDISAAKEARKDAEATAMLNDADLQRRIAELERDQQAQAQGVAAEPEQQKPEREYINVPFKEKDEAKGLGARWDRQQQSWYVPAGVDAAPFAKWAQGAATAATEARSEAAAPQAQPEGQKAAQGRTYLAVPYAERGEAKAAGALWDKAAKSWYAGPRADLAKLERWNPENVSTQQGPAMTPREEFAEAMKAAGLQVGTVKGAAGDHPIMDGKKHRVPVEGGKAGALDGFYVGHLDGHPAGRIINNKTGTDVTWKSKGYALSDEEKAKLQAEAATKLAERSAEIEKQQEATAQRVGRQMDGLTAIEQPTPYLEAKGIKPQAGALTDKDGQKTYIPAFDVDGKQWTMQYIQEDGTKRFAKDSKKEGCFHPVGGMDALAAAPALVISEGYATAASNAEALGFATVAAFDSGNLPHVARALHEKYPDKPIIIAGDDDKQQEIERGHNPGRAKAEEAAQAVGGKAIFPIFAPGEQAGDPKGFTDFNDLANKSELGREGVKRQVTTAVGKVLIDVGQEQKAQKLEQEQKREQKQEQRPKRAAKIG</sequence>
<dbReference type="Pfam" id="PF18818">
    <property type="entry name" value="MPTase-PolyVal"/>
    <property type="match status" value="1"/>
</dbReference>
<evidence type="ECO:0000313" key="3">
    <source>
        <dbReference type="EMBL" id="QDL89377.1"/>
    </source>
</evidence>
<gene>
    <name evidence="3" type="primary">traC</name>
    <name evidence="3" type="ORF">pTL50_00025</name>
</gene>
<geneLocation type="plasmid" evidence="3">
    <name>pTL50</name>
</geneLocation>
<dbReference type="Pfam" id="PF18974">
    <property type="entry name" value="DUF5710"/>
    <property type="match status" value="2"/>
</dbReference>
<dbReference type="Pfam" id="PF13362">
    <property type="entry name" value="Toprim_3"/>
    <property type="match status" value="1"/>
</dbReference>
<accession>A0A515HIX6</accession>
<keyword evidence="3" id="KW-0548">Nucleotidyltransferase</keyword>
<dbReference type="CDD" id="cd01029">
    <property type="entry name" value="TOPRIM_primases"/>
    <property type="match status" value="1"/>
</dbReference>
<feature type="domain" description="Toprim" evidence="2">
    <location>
        <begin position="1175"/>
        <end position="1257"/>
    </location>
</feature>
<dbReference type="Pfam" id="PF08401">
    <property type="entry name" value="ArdcN"/>
    <property type="match status" value="1"/>
</dbReference>
<dbReference type="SMART" id="SM00493">
    <property type="entry name" value="TOPRIM"/>
    <property type="match status" value="1"/>
</dbReference>
<dbReference type="GO" id="GO:0016779">
    <property type="term" value="F:nucleotidyltransferase activity"/>
    <property type="evidence" value="ECO:0007669"/>
    <property type="project" value="UniProtKB-KW"/>
</dbReference>
<evidence type="ECO:0000259" key="2">
    <source>
        <dbReference type="SMART" id="SM00493"/>
    </source>
</evidence>
<feature type="region of interest" description="Disordered" evidence="1">
    <location>
        <begin position="1309"/>
        <end position="1335"/>
    </location>
</feature>
<dbReference type="InterPro" id="IPR006171">
    <property type="entry name" value="TOPRIM_dom"/>
</dbReference>
<dbReference type="InterPro" id="IPR041459">
    <property type="entry name" value="MPTase-PolyVal"/>
</dbReference>
<feature type="compositionally biased region" description="Basic and acidic residues" evidence="1">
    <location>
        <begin position="1310"/>
        <end position="1328"/>
    </location>
</feature>
<reference evidence="3" key="1">
    <citation type="submission" date="2018-05" db="EMBL/GenBank/DDBJ databases">
        <title>Plant species dependent abundance and diversity of IncP-1 plasmids in the rhizosphere - sequence analysis provides new insights into the role as efficient and dynamic means for rapid bacterial adaptation.</title>
        <authorList>
            <person name="Nour E."/>
            <person name="Shintani M."/>
            <person name="Elsayed T."/>
            <person name="Blau K."/>
            <person name="Jechalke S."/>
            <person name="Sproeer C."/>
            <person name="Bunk B."/>
            <person name="Overmann J."/>
            <person name="Smalla K."/>
        </authorList>
    </citation>
    <scope>NUCLEOTIDE SEQUENCE</scope>
    <source>
        <plasmid evidence="3">pTL50</plasmid>
    </source>
</reference>
<evidence type="ECO:0000256" key="1">
    <source>
        <dbReference type="SAM" id="MobiDB-lite"/>
    </source>
</evidence>
<proteinExistence type="predicted"/>
<dbReference type="EC" id="2.7.7.-" evidence="3"/>
<keyword evidence="3" id="KW-0808">Transferase</keyword>
<name>A0A515HIX6_9ZZZZ</name>
<dbReference type="InterPro" id="IPR013610">
    <property type="entry name" value="ArdC_N"/>
</dbReference>
<feature type="region of interest" description="Disordered" evidence="1">
    <location>
        <begin position="785"/>
        <end position="812"/>
    </location>
</feature>
<dbReference type="GO" id="GO:0003697">
    <property type="term" value="F:single-stranded DNA binding"/>
    <property type="evidence" value="ECO:0007669"/>
    <property type="project" value="InterPro"/>
</dbReference>
<dbReference type="InterPro" id="IPR043764">
    <property type="entry name" value="DUF5710"/>
</dbReference>
<feature type="region of interest" description="Disordered" evidence="1">
    <location>
        <begin position="899"/>
        <end position="918"/>
    </location>
</feature>
<feature type="compositionally biased region" description="Basic and acidic residues" evidence="1">
    <location>
        <begin position="800"/>
        <end position="810"/>
    </location>
</feature>
<dbReference type="EMBL" id="MH392238">
    <property type="protein sequence ID" value="QDL89377.1"/>
    <property type="molecule type" value="Genomic_DNA"/>
</dbReference>
<dbReference type="InterPro" id="IPR034154">
    <property type="entry name" value="TOPRIM_DnaG/twinkle"/>
</dbReference>
<keyword evidence="3" id="KW-0614">Plasmid</keyword>
<protein>
    <submittedName>
        <fullName evidence="3">DNA primase TraC</fullName>
        <ecNumber evidence="3">2.7.7.-</ecNumber>
    </submittedName>
</protein>
<organism evidence="3">
    <name type="scientific">Sym plasmid</name>
    <dbReference type="NCBI Taxonomy" id="28430"/>
    <lineage>
        <taxon>other sequences</taxon>
        <taxon>plasmids</taxon>
    </lineage>
</organism>